<accession>A0ACB9KHQ3</accession>
<name>A0ACB9KHQ3_BAUVA</name>
<proteinExistence type="predicted"/>
<keyword evidence="2" id="KW-1185">Reference proteome</keyword>
<dbReference type="Proteomes" id="UP000828941">
    <property type="component" value="Chromosome 14"/>
</dbReference>
<evidence type="ECO:0000313" key="2">
    <source>
        <dbReference type="Proteomes" id="UP000828941"/>
    </source>
</evidence>
<organism evidence="1 2">
    <name type="scientific">Bauhinia variegata</name>
    <name type="common">Purple orchid tree</name>
    <name type="synonym">Phanera variegata</name>
    <dbReference type="NCBI Taxonomy" id="167791"/>
    <lineage>
        <taxon>Eukaryota</taxon>
        <taxon>Viridiplantae</taxon>
        <taxon>Streptophyta</taxon>
        <taxon>Embryophyta</taxon>
        <taxon>Tracheophyta</taxon>
        <taxon>Spermatophyta</taxon>
        <taxon>Magnoliopsida</taxon>
        <taxon>eudicotyledons</taxon>
        <taxon>Gunneridae</taxon>
        <taxon>Pentapetalae</taxon>
        <taxon>rosids</taxon>
        <taxon>fabids</taxon>
        <taxon>Fabales</taxon>
        <taxon>Fabaceae</taxon>
        <taxon>Cercidoideae</taxon>
        <taxon>Cercideae</taxon>
        <taxon>Bauhiniinae</taxon>
        <taxon>Bauhinia</taxon>
    </lineage>
</organism>
<dbReference type="EMBL" id="CM039439">
    <property type="protein sequence ID" value="KAI4296728.1"/>
    <property type="molecule type" value="Genomic_DNA"/>
</dbReference>
<evidence type="ECO:0000313" key="1">
    <source>
        <dbReference type="EMBL" id="KAI4296728.1"/>
    </source>
</evidence>
<sequence length="363" mass="41704">MAITTSDLLINRYLWRFVGFGSSIVGFSCYALSPSFKNLFGEWNLLKIFIYSLVSFMFSCFILFANRWRLTRSSLLKANLCFLVLMVTSVYSFYQDKSEEGKAEKGYGTMLILISCGAFALMSLSLSRQIQLKFEVGMFNFFLGCVMITVMKMNIKVALGAAAFCYVLISIRSYSDSQLENQGDTQYLIIDIDNTSHQQVDTEFPRGTCLFQYDSDLDSVEDSSEDEVFSERVFLSYAGCRLTELVKIMDRKRRYGQIVIPIFKDIDPSEVKNHKGSYSDAFADHEYVFLKRVLQGWKNDLIEAANLPDAWNLFPKISFFRSYFIEAIAEDIAHRLEPSRHRDRDAAVGSNSGRQNILRQRRI</sequence>
<reference evidence="1 2" key="1">
    <citation type="journal article" date="2022" name="DNA Res.">
        <title>Chromosomal-level genome assembly of the orchid tree Bauhinia variegata (Leguminosae; Cercidoideae) supports the allotetraploid origin hypothesis of Bauhinia.</title>
        <authorList>
            <person name="Zhong Y."/>
            <person name="Chen Y."/>
            <person name="Zheng D."/>
            <person name="Pang J."/>
            <person name="Liu Y."/>
            <person name="Luo S."/>
            <person name="Meng S."/>
            <person name="Qian L."/>
            <person name="Wei D."/>
            <person name="Dai S."/>
            <person name="Zhou R."/>
        </authorList>
    </citation>
    <scope>NUCLEOTIDE SEQUENCE [LARGE SCALE GENOMIC DNA]</scope>
    <source>
        <strain evidence="1">BV-YZ2020</strain>
    </source>
</reference>
<protein>
    <submittedName>
        <fullName evidence="1">Uncharacterized protein</fullName>
    </submittedName>
</protein>
<gene>
    <name evidence="1" type="ORF">L6164_036661</name>
</gene>
<comment type="caution">
    <text evidence="1">The sequence shown here is derived from an EMBL/GenBank/DDBJ whole genome shotgun (WGS) entry which is preliminary data.</text>
</comment>